<dbReference type="SUPFAM" id="SSF81296">
    <property type="entry name" value="E set domains"/>
    <property type="match status" value="1"/>
</dbReference>
<feature type="compositionally biased region" description="Polar residues" evidence="2">
    <location>
        <begin position="308"/>
        <end position="320"/>
    </location>
</feature>
<feature type="compositionally biased region" description="Polar residues" evidence="2">
    <location>
        <begin position="289"/>
        <end position="299"/>
    </location>
</feature>
<evidence type="ECO:0000313" key="4">
    <source>
        <dbReference type="EMBL" id="KFA63441.1"/>
    </source>
</evidence>
<feature type="region of interest" description="Disordered" evidence="2">
    <location>
        <begin position="280"/>
        <end position="353"/>
    </location>
</feature>
<keyword evidence="5" id="KW-1185">Reference proteome</keyword>
<proteinExistence type="inferred from homology"/>
<dbReference type="Pfam" id="PF16561">
    <property type="entry name" value="AMPK1_CBM"/>
    <property type="match status" value="1"/>
</dbReference>
<dbReference type="STRING" id="1283841.A0A084QHK6"/>
<dbReference type="Gene3D" id="2.60.40.10">
    <property type="entry name" value="Immunoglobulins"/>
    <property type="match status" value="1"/>
</dbReference>
<dbReference type="GO" id="GO:0031588">
    <property type="term" value="C:nucleotide-activated protein kinase complex"/>
    <property type="evidence" value="ECO:0007669"/>
    <property type="project" value="TreeGrafter"/>
</dbReference>
<dbReference type="GO" id="GO:0005737">
    <property type="term" value="C:cytoplasm"/>
    <property type="evidence" value="ECO:0007669"/>
    <property type="project" value="TreeGrafter"/>
</dbReference>
<dbReference type="InterPro" id="IPR032640">
    <property type="entry name" value="AMPK1_CBM"/>
</dbReference>
<dbReference type="InterPro" id="IPR014756">
    <property type="entry name" value="Ig_E-set"/>
</dbReference>
<organism evidence="4 5">
    <name type="scientific">Stachybotrys chlorohalonatus (strain IBT 40285)</name>
    <dbReference type="NCBI Taxonomy" id="1283841"/>
    <lineage>
        <taxon>Eukaryota</taxon>
        <taxon>Fungi</taxon>
        <taxon>Dikarya</taxon>
        <taxon>Ascomycota</taxon>
        <taxon>Pezizomycotina</taxon>
        <taxon>Sordariomycetes</taxon>
        <taxon>Hypocreomycetidae</taxon>
        <taxon>Hypocreales</taxon>
        <taxon>Stachybotryaceae</taxon>
        <taxon>Stachybotrys</taxon>
    </lineage>
</organism>
<dbReference type="InterPro" id="IPR050827">
    <property type="entry name" value="CRP1_MDG1_kinase"/>
</dbReference>
<dbReference type="AlphaFoldDB" id="A0A084QHK6"/>
<name>A0A084QHK6_STAC4</name>
<dbReference type="EMBL" id="KL660737">
    <property type="protein sequence ID" value="KFA63441.1"/>
    <property type="molecule type" value="Genomic_DNA"/>
</dbReference>
<reference evidence="4 5" key="1">
    <citation type="journal article" date="2014" name="BMC Genomics">
        <title>Comparative genome sequencing reveals chemotype-specific gene clusters in the toxigenic black mold Stachybotrys.</title>
        <authorList>
            <person name="Semeiks J."/>
            <person name="Borek D."/>
            <person name="Otwinowski Z."/>
            <person name="Grishin N.V."/>
        </authorList>
    </citation>
    <scope>NUCLEOTIDE SEQUENCE [LARGE SCALE GENOMIC DNA]</scope>
    <source>
        <strain evidence="4 5">IBT 40285</strain>
    </source>
</reference>
<dbReference type="GO" id="GO:0007165">
    <property type="term" value="P:signal transduction"/>
    <property type="evidence" value="ECO:0007669"/>
    <property type="project" value="TreeGrafter"/>
</dbReference>
<sequence length="377" mass="41088">MSVPTVTTTISYRGAGIQAPVFVAGSFTEPSWHPLEMRKGEDIDGEANFSATVQVMANTVYQYKFKIGRGEGERWVLDPNCPTDMDEAGNQNNVLKVLNPLEPAKQLQPAVQADSADKLGHHGPCMPTLAEDLEVQGDEMQFAASNATAVETANQFADDECKPSRGNPSMTQLEDLDDDEVHNIDEILKTPLFAHESFGGYTFADDGADHDDAPTKRHRPKVGQGYALGSFEMDDPNMDSFVSEKSSATDSLSKMHIGWGEVVLGPEDFVYPSYGVSRRASLDSADDGTVSSGSLSPTSTRRRESRLSHSSFGRTRSAVSLGSIAEEDQLGQRRLPSGHGSEPPIIAIPQPRGKVLEQVFRTDQKLTSQQERGVRRD</sequence>
<dbReference type="OrthoDB" id="5350410at2759"/>
<accession>A0A084QHK6</accession>
<protein>
    <recommendedName>
        <fullName evidence="3">AMP-activated protein kinase glycogen-binding domain-containing protein</fullName>
    </recommendedName>
</protein>
<evidence type="ECO:0000256" key="2">
    <source>
        <dbReference type="SAM" id="MobiDB-lite"/>
    </source>
</evidence>
<dbReference type="InParanoid" id="A0A084QHK6"/>
<dbReference type="CDD" id="cd02859">
    <property type="entry name" value="E_set_AMPKbeta_like_N"/>
    <property type="match status" value="1"/>
</dbReference>
<dbReference type="OMA" id="IGIGWWQ"/>
<evidence type="ECO:0000256" key="1">
    <source>
        <dbReference type="ARBA" id="ARBA00010926"/>
    </source>
</evidence>
<feature type="domain" description="AMP-activated protein kinase glycogen-binding" evidence="3">
    <location>
        <begin position="7"/>
        <end position="99"/>
    </location>
</feature>
<dbReference type="InterPro" id="IPR013783">
    <property type="entry name" value="Ig-like_fold"/>
</dbReference>
<dbReference type="PANTHER" id="PTHR10343:SF84">
    <property type="entry name" value="5'-AMP-ACTIVATED PROTEIN KINASE SUBUNIT BETA-1"/>
    <property type="match status" value="1"/>
</dbReference>
<dbReference type="HOGENOM" id="CLU_836933_0_0_1"/>
<evidence type="ECO:0000313" key="5">
    <source>
        <dbReference type="Proteomes" id="UP000028524"/>
    </source>
</evidence>
<dbReference type="PANTHER" id="PTHR10343">
    <property type="entry name" value="5'-AMP-ACTIVATED PROTEIN KINASE , BETA SUBUNIT"/>
    <property type="match status" value="1"/>
</dbReference>
<gene>
    <name evidence="4" type="ORF">S40285_00287</name>
</gene>
<dbReference type="GO" id="GO:0005634">
    <property type="term" value="C:nucleus"/>
    <property type="evidence" value="ECO:0007669"/>
    <property type="project" value="TreeGrafter"/>
</dbReference>
<evidence type="ECO:0000259" key="3">
    <source>
        <dbReference type="Pfam" id="PF16561"/>
    </source>
</evidence>
<dbReference type="Proteomes" id="UP000028524">
    <property type="component" value="Unassembled WGS sequence"/>
</dbReference>
<comment type="similarity">
    <text evidence="1">Belongs to the 5'-AMP-activated protein kinase beta subunit family.</text>
</comment>
<dbReference type="GO" id="GO:0019901">
    <property type="term" value="F:protein kinase binding"/>
    <property type="evidence" value="ECO:0007669"/>
    <property type="project" value="TreeGrafter"/>
</dbReference>